<evidence type="ECO:0000256" key="14">
    <source>
        <dbReference type="RuleBase" id="RU003974"/>
    </source>
</evidence>
<dbReference type="InterPro" id="IPR036392">
    <property type="entry name" value="PLAT/LH2_dom_sf"/>
</dbReference>
<keyword evidence="8 10" id="KW-0408">Iron</keyword>
<dbReference type="GeneTree" id="ENSGT00940000156796"/>
<name>A0A3B4CA47_PYGNA</name>
<evidence type="ECO:0000259" key="16">
    <source>
        <dbReference type="PROSITE" id="PS51393"/>
    </source>
</evidence>
<dbReference type="PROSITE" id="PS50095">
    <property type="entry name" value="PLAT"/>
    <property type="match status" value="1"/>
</dbReference>
<keyword evidence="5 10" id="KW-0479">Metal-binding</keyword>
<keyword evidence="9" id="KW-0443">Lipid metabolism</keyword>
<dbReference type="InterPro" id="IPR013819">
    <property type="entry name" value="LipOase_C"/>
</dbReference>
<comment type="caution">
    <text evidence="13">Lacks conserved residue(s) required for the propagation of feature annotation.</text>
</comment>
<reference evidence="17" key="3">
    <citation type="submission" date="2025-09" db="UniProtKB">
        <authorList>
            <consortium name="Ensembl"/>
        </authorList>
    </citation>
    <scope>IDENTIFICATION</scope>
</reference>
<dbReference type="Gene3D" id="1.20.245.10">
    <property type="entry name" value="Lipoxygenase-1, Domain 5"/>
    <property type="match status" value="1"/>
</dbReference>
<evidence type="ECO:0000256" key="10">
    <source>
        <dbReference type="PIRSR" id="PIRSR601885-1"/>
    </source>
</evidence>
<keyword evidence="11" id="KW-0106">Calcium</keyword>
<comment type="subcellular location">
    <subcellularLocation>
        <location evidence="1">Cytoplasm</location>
    </subcellularLocation>
</comment>
<organism evidence="17 18">
    <name type="scientific">Pygocentrus nattereri</name>
    <name type="common">Red-bellied piranha</name>
    <dbReference type="NCBI Taxonomy" id="42514"/>
    <lineage>
        <taxon>Eukaryota</taxon>
        <taxon>Metazoa</taxon>
        <taxon>Chordata</taxon>
        <taxon>Craniata</taxon>
        <taxon>Vertebrata</taxon>
        <taxon>Euteleostomi</taxon>
        <taxon>Actinopterygii</taxon>
        <taxon>Neopterygii</taxon>
        <taxon>Teleostei</taxon>
        <taxon>Ostariophysi</taxon>
        <taxon>Characiformes</taxon>
        <taxon>Characoidei</taxon>
        <taxon>Pygocentrus</taxon>
    </lineage>
</organism>
<feature type="binding site" evidence="11">
    <location>
        <position position="62"/>
    </location>
    <ligand>
        <name>Ca(2+)</name>
        <dbReference type="ChEBI" id="CHEBI:29108"/>
        <label>1</label>
    </ligand>
</feature>
<dbReference type="InterPro" id="IPR020833">
    <property type="entry name" value="LipOase_Fe_BS"/>
</dbReference>
<dbReference type="InterPro" id="IPR001885">
    <property type="entry name" value="LipOase_mml"/>
</dbReference>
<evidence type="ECO:0000256" key="9">
    <source>
        <dbReference type="ARBA" id="ARBA00023098"/>
    </source>
</evidence>
<evidence type="ECO:0000256" key="13">
    <source>
        <dbReference type="PROSITE-ProRule" id="PRU00152"/>
    </source>
</evidence>
<dbReference type="Gene3D" id="2.60.60.20">
    <property type="entry name" value="PLAT/LH2 domain"/>
    <property type="match status" value="1"/>
</dbReference>
<evidence type="ECO:0000256" key="1">
    <source>
        <dbReference type="ARBA" id="ARBA00004496"/>
    </source>
</evidence>
<dbReference type="GO" id="GO:0016702">
    <property type="term" value="F:oxidoreductase activity, acting on single donors with incorporation of molecular oxygen, incorporation of two atoms of oxygen"/>
    <property type="evidence" value="ECO:0007669"/>
    <property type="project" value="InterPro"/>
</dbReference>
<dbReference type="Pfam" id="PF01477">
    <property type="entry name" value="PLAT"/>
    <property type="match status" value="1"/>
</dbReference>
<evidence type="ECO:0000256" key="2">
    <source>
        <dbReference type="ARBA" id="ARBA00005189"/>
    </source>
</evidence>
<dbReference type="STRING" id="42514.ENSPNAP00000007776"/>
<accession>A0A3B4CA47</accession>
<feature type="binding site" evidence="10">
    <location>
        <position position="310"/>
    </location>
    <ligand>
        <name>Fe cation</name>
        <dbReference type="ChEBI" id="CHEBI:24875"/>
        <note>catalytic</note>
    </ligand>
</feature>
<feature type="binding site" evidence="11">
    <location>
        <position position="63"/>
    </location>
    <ligand>
        <name>Ca(2+)</name>
        <dbReference type="ChEBI" id="CHEBI:29108"/>
        <label>1</label>
    </ligand>
</feature>
<sequence length="612" mass="70342">NWHNDVIIYTENDALTADSISTAPSYYLHVQNFTVECKVNIGKLLLVELEAKSPSFMTFIDDDWFCSKITVTTPQGACMLFPCHSWMSCEKKLILRDSVGLVKTCNNTMYCQASDSFMCYVFTFYRWSIFSPGLPHVVLAESPNELPPEVRFSFTKEKELLFTKEYVQKNWRKDEFFGYQFLNGLNPMIIKRCSKLPEKFPVTNEMVRGFLPDTSTLESEMAKGNIFICDYERLRDLEGNEINKKKQYLAAPLCLLFSSQGKLMPIAIQLNQQPGRGNPIFLPSDSETDWLLAKIFVRNAEFCEHELNFHLLRTHLIGEVFTVATMRNLPSCHPLFKLLLPHTRYTLQINVMARNRLISVDGYFAKFTAIGNESMTILMKRAASSLTYSSLCLPDDIKERGLEKIPNYYYRDDGLELWNIMYKFVFGFVSHYYSDQDIQEDKELHAWLTEMRENTLLDNSEAGFPESFYTVKELAKFVTMMIFSVSAQHAAVNNGQFDFGGWMPNFPSSLRCPPPSRKGSTTKDSLLATLPDIRTTVHALAVGYMLSQGSSDRYPLGHYPEELFSEEVPLKLIAQFKNDLQDLEKKIDARNKKLDLPYTYLNPRNVENSVAI</sequence>
<keyword evidence="7 14" id="KW-0560">Oxidoreductase</keyword>
<evidence type="ECO:0000256" key="8">
    <source>
        <dbReference type="ARBA" id="ARBA00023004"/>
    </source>
</evidence>
<feature type="domain" description="PLAT" evidence="15">
    <location>
        <begin position="1"/>
        <end position="101"/>
    </location>
</feature>
<dbReference type="SMART" id="SM00308">
    <property type="entry name" value="LH2"/>
    <property type="match status" value="1"/>
</dbReference>
<comment type="cofactor">
    <cofactor evidence="10">
        <name>Fe cation</name>
        <dbReference type="ChEBI" id="CHEBI:24875"/>
    </cofactor>
    <text evidence="10">Binds 1 Fe cation per subunit.</text>
</comment>
<evidence type="ECO:0000256" key="3">
    <source>
        <dbReference type="ARBA" id="ARBA00009419"/>
    </source>
</evidence>
<evidence type="ECO:0000259" key="15">
    <source>
        <dbReference type="PROSITE" id="PS50095"/>
    </source>
</evidence>
<dbReference type="PRINTS" id="PR00467">
    <property type="entry name" value="MAMLPOXGNASE"/>
</dbReference>
<dbReference type="Pfam" id="PF00305">
    <property type="entry name" value="Lipoxygenase"/>
    <property type="match status" value="1"/>
</dbReference>
<dbReference type="Proteomes" id="UP001501920">
    <property type="component" value="Chromosome 4"/>
</dbReference>
<dbReference type="PROSITE" id="PS51393">
    <property type="entry name" value="LIPOXYGENASE_3"/>
    <property type="match status" value="1"/>
</dbReference>
<dbReference type="InterPro" id="IPR000907">
    <property type="entry name" value="LipOase"/>
</dbReference>
<dbReference type="Ensembl" id="ENSPNAT00000001281.2">
    <property type="protein sequence ID" value="ENSPNAP00000007776.2"/>
    <property type="gene ID" value="ENSPNAG00000002827.2"/>
</dbReference>
<dbReference type="SUPFAM" id="SSF49723">
    <property type="entry name" value="Lipase/lipooxygenase domain (PLAT/LH2 domain)"/>
    <property type="match status" value="1"/>
</dbReference>
<reference evidence="17" key="2">
    <citation type="submission" date="2025-08" db="UniProtKB">
        <authorList>
            <consortium name="Ensembl"/>
        </authorList>
    </citation>
    <scope>IDENTIFICATION</scope>
</reference>
<comment type="pathway">
    <text evidence="2">Lipid metabolism.</text>
</comment>
<evidence type="ECO:0000313" key="18">
    <source>
        <dbReference type="Proteomes" id="UP001501920"/>
    </source>
</evidence>
<dbReference type="PROSITE" id="PS00711">
    <property type="entry name" value="LIPOXYGENASE_1"/>
    <property type="match status" value="1"/>
</dbReference>
<dbReference type="InterPro" id="IPR036226">
    <property type="entry name" value="LipOase_C_sf"/>
</dbReference>
<dbReference type="Gene3D" id="3.10.450.60">
    <property type="match status" value="1"/>
</dbReference>
<comment type="similarity">
    <text evidence="3 14">Belongs to the lipoxygenase family.</text>
</comment>
<dbReference type="InterPro" id="IPR001024">
    <property type="entry name" value="PLAT/LH2_dom"/>
</dbReference>
<dbReference type="PANTHER" id="PTHR11771">
    <property type="entry name" value="LIPOXYGENASE"/>
    <property type="match status" value="1"/>
</dbReference>
<dbReference type="PROSITE" id="PS00081">
    <property type="entry name" value="LIPOXYGENASE_2"/>
    <property type="match status" value="1"/>
</dbReference>
<evidence type="ECO:0000313" key="17">
    <source>
        <dbReference type="Ensembl" id="ENSPNAP00000007776.2"/>
    </source>
</evidence>
<evidence type="ECO:0000256" key="7">
    <source>
        <dbReference type="ARBA" id="ARBA00023002"/>
    </source>
</evidence>
<dbReference type="FunFam" id="1.20.245.10:FF:000001">
    <property type="entry name" value="Arachidonate 5-lipoxygenase a"/>
    <property type="match status" value="1"/>
</dbReference>
<protein>
    <recommendedName>
        <fullName evidence="19">Lipoxygenase domain-containing protein</fullName>
    </recommendedName>
</protein>
<feature type="binding site" evidence="10">
    <location>
        <position position="612"/>
    </location>
    <ligand>
        <name>Fe cation</name>
        <dbReference type="ChEBI" id="CHEBI:24875"/>
        <note>catalytic</note>
    </ligand>
</feature>
<keyword evidence="18" id="KW-1185">Reference proteome</keyword>
<evidence type="ECO:0000256" key="6">
    <source>
        <dbReference type="ARBA" id="ARBA00022964"/>
    </source>
</evidence>
<dbReference type="AlphaFoldDB" id="A0A3B4CA47"/>
<evidence type="ECO:0000256" key="12">
    <source>
        <dbReference type="PIRSR" id="PIRSR601885-3"/>
    </source>
</evidence>
<evidence type="ECO:0000256" key="11">
    <source>
        <dbReference type="PIRSR" id="PIRSR601885-2"/>
    </source>
</evidence>
<evidence type="ECO:0008006" key="19">
    <source>
        <dbReference type="Google" id="ProtNLM"/>
    </source>
</evidence>
<feature type="domain" description="Lipoxygenase" evidence="16">
    <location>
        <begin position="171"/>
        <end position="612"/>
    </location>
</feature>
<evidence type="ECO:0000256" key="4">
    <source>
        <dbReference type="ARBA" id="ARBA00022490"/>
    </source>
</evidence>
<reference evidence="17 18" key="1">
    <citation type="submission" date="2020-10" db="EMBL/GenBank/DDBJ databases">
        <title>Pygocentrus nattereri (red-bellied piranha) genome, fPygNat1, primary haplotype.</title>
        <authorList>
            <person name="Myers G."/>
            <person name="Meyer A."/>
            <person name="Karagic N."/>
            <person name="Pippel M."/>
            <person name="Winkler S."/>
            <person name="Tracey A."/>
            <person name="Wood J."/>
            <person name="Formenti G."/>
            <person name="Howe K."/>
            <person name="Fedrigo O."/>
            <person name="Jarvis E.D."/>
        </authorList>
    </citation>
    <scope>NUCLEOTIDE SEQUENCE [LARGE SCALE GENOMIC DNA]</scope>
</reference>
<dbReference type="PRINTS" id="PR00087">
    <property type="entry name" value="LIPOXYGENASE"/>
</dbReference>
<keyword evidence="4" id="KW-0963">Cytoplasm</keyword>
<dbReference type="SUPFAM" id="SSF48484">
    <property type="entry name" value="Lipoxigenase"/>
    <property type="match status" value="1"/>
</dbReference>
<proteinExistence type="inferred from homology"/>
<dbReference type="GO" id="GO:0005737">
    <property type="term" value="C:cytoplasm"/>
    <property type="evidence" value="ECO:0007669"/>
    <property type="project" value="UniProtKB-SubCell"/>
</dbReference>
<keyword evidence="6 14" id="KW-0223">Dioxygenase</keyword>
<feature type="binding site" evidence="10">
    <location>
        <position position="489"/>
    </location>
    <ligand>
        <name>Fe cation</name>
        <dbReference type="ChEBI" id="CHEBI:24875"/>
        <note>catalytic</note>
    </ligand>
</feature>
<feature type="site" description="Essential for stabilizing binding to COTL1" evidence="12">
    <location>
        <position position="86"/>
    </location>
</feature>
<dbReference type="InterPro" id="IPR020834">
    <property type="entry name" value="LipOase_CS"/>
</dbReference>
<evidence type="ECO:0000256" key="5">
    <source>
        <dbReference type="ARBA" id="ARBA00022723"/>
    </source>
</evidence>
<dbReference type="GO" id="GO:0005506">
    <property type="term" value="F:iron ion binding"/>
    <property type="evidence" value="ECO:0007669"/>
    <property type="project" value="InterPro"/>
</dbReference>
<feature type="binding site" evidence="10">
    <location>
        <position position="315"/>
    </location>
    <ligand>
        <name>Fe cation</name>
        <dbReference type="ChEBI" id="CHEBI:24875"/>
        <note>catalytic</note>
    </ligand>
</feature>
<dbReference type="GO" id="GO:0034440">
    <property type="term" value="P:lipid oxidation"/>
    <property type="evidence" value="ECO:0007669"/>
    <property type="project" value="InterPro"/>
</dbReference>